<dbReference type="AlphaFoldDB" id="A0A0K6S649"/>
<evidence type="ECO:0000313" key="2">
    <source>
        <dbReference type="EMBL" id="CUC09132.1"/>
    </source>
</evidence>
<organism evidence="2">
    <name type="scientific">Chromera velia CCMP2878</name>
    <dbReference type="NCBI Taxonomy" id="1169474"/>
    <lineage>
        <taxon>Eukaryota</taxon>
        <taxon>Sar</taxon>
        <taxon>Alveolata</taxon>
        <taxon>Colpodellida</taxon>
        <taxon>Chromeraceae</taxon>
        <taxon>Chromera</taxon>
    </lineage>
</organism>
<sequence>MSDKEPSQNSDSHQHQTTGSGHDSEGSHGKQNKYKNINDFLRKRVRGAAEFSDFVWHRSSVIFKFCLCIGFLESVIIGLTYAESSVFSEVFNFVRMKKARPQLHLLEVSYGVKIDQVGFGFKGQSRNPIHRELLEARAAGNWTRVIELTPDSKSLLQGETERRRIEYATLLDPNGVILVNANANRTGQIWDPAGLVTISRAHFDLGQIKATEILPFTDFRREVGRHDLRNPGEGD</sequence>
<proteinExistence type="predicted"/>
<name>A0A0K6S649_9ALVE</name>
<accession>A0A0K6S649</accession>
<reference evidence="2" key="1">
    <citation type="submission" date="2014-11" db="EMBL/GenBank/DDBJ databases">
        <title>Molecular phylogeny of cliff fern family Woodsiaceae with morphological implications.</title>
        <authorList>
            <person name="Shao Y.-Z."/>
            <person name="Wei R."/>
            <person name="Zhang X.-C."/>
        </authorList>
    </citation>
    <scope>NUCLEOTIDE SEQUENCE</scope>
</reference>
<feature type="region of interest" description="Disordered" evidence="1">
    <location>
        <begin position="1"/>
        <end position="32"/>
    </location>
</feature>
<dbReference type="PhylomeDB" id="A0A0K6S649"/>
<protein>
    <submittedName>
        <fullName evidence="2">Uncharacterized protein</fullName>
    </submittedName>
</protein>
<dbReference type="EMBL" id="CDMZ01000264">
    <property type="protein sequence ID" value="CUC09132.1"/>
    <property type="molecule type" value="Genomic_DNA"/>
</dbReference>
<gene>
    <name evidence="2" type="ORF">Cvel_16214.t2</name>
</gene>
<feature type="compositionally biased region" description="Polar residues" evidence="1">
    <location>
        <begin position="7"/>
        <end position="21"/>
    </location>
</feature>
<evidence type="ECO:0000256" key="1">
    <source>
        <dbReference type="SAM" id="MobiDB-lite"/>
    </source>
</evidence>
<dbReference type="VEuPathDB" id="CryptoDB:Cvel_16214"/>